<dbReference type="InterPro" id="IPR034032">
    <property type="entry name" value="Zn_MMP-like_bac"/>
</dbReference>
<organism evidence="5">
    <name type="scientific">gut metagenome</name>
    <dbReference type="NCBI Taxonomy" id="749906"/>
    <lineage>
        <taxon>unclassified sequences</taxon>
        <taxon>metagenomes</taxon>
        <taxon>organismal metagenomes</taxon>
    </lineage>
</organism>
<name>J9GQ08_9ZZZZ</name>
<evidence type="ECO:0008006" key="6">
    <source>
        <dbReference type="Google" id="ProtNLM"/>
    </source>
</evidence>
<evidence type="ECO:0000259" key="2">
    <source>
        <dbReference type="Pfam" id="PF16313"/>
    </source>
</evidence>
<evidence type="ECO:0000259" key="3">
    <source>
        <dbReference type="Pfam" id="PF17148"/>
    </source>
</evidence>
<dbReference type="InterPro" id="IPR032534">
    <property type="entry name" value="EcxA_zinc-bd"/>
</dbReference>
<protein>
    <recommendedName>
        <fullName evidence="6">Zinc-dependent metalloprotease</fullName>
    </recommendedName>
</protein>
<accession>J9GQ08</accession>
<proteinExistence type="predicted"/>
<feature type="compositionally biased region" description="Basic and acidic residues" evidence="1">
    <location>
        <begin position="42"/>
        <end position="57"/>
    </location>
</feature>
<reference evidence="5" key="1">
    <citation type="journal article" date="2012" name="PLoS ONE">
        <title>Gene sets for utilization of primary and secondary nutrition supplies in the distal gut of endangered iberian lynx.</title>
        <authorList>
            <person name="Alcaide M."/>
            <person name="Messina E."/>
            <person name="Richter M."/>
            <person name="Bargiela R."/>
            <person name="Peplies J."/>
            <person name="Huws S.A."/>
            <person name="Newbold C.J."/>
            <person name="Golyshin P.N."/>
            <person name="Simon M.A."/>
            <person name="Lopez G."/>
            <person name="Yakimov M.M."/>
            <person name="Ferrer M."/>
        </authorList>
    </citation>
    <scope>NUCLEOTIDE SEQUENCE</scope>
</reference>
<feature type="domain" description="DUF5117" evidence="3">
    <location>
        <begin position="110"/>
        <end position="294"/>
    </location>
</feature>
<dbReference type="GO" id="GO:0008237">
    <property type="term" value="F:metallopeptidase activity"/>
    <property type="evidence" value="ECO:0007669"/>
    <property type="project" value="InterPro"/>
</dbReference>
<evidence type="ECO:0000313" key="5">
    <source>
        <dbReference type="EMBL" id="EJX10372.1"/>
    </source>
</evidence>
<dbReference type="InterPro" id="IPR033413">
    <property type="entry name" value="DUF5117"/>
</dbReference>
<dbReference type="PANTHER" id="PTHR38478">
    <property type="entry name" value="PEPTIDASE M1A AND M12B"/>
    <property type="match status" value="1"/>
</dbReference>
<dbReference type="PANTHER" id="PTHR38478:SF1">
    <property type="entry name" value="ZINC DEPENDENT METALLOPROTEASE DOMAIN LIPOPROTEIN"/>
    <property type="match status" value="1"/>
</dbReference>
<sequence>MCVKVMATAIACILLSSETCPAYASIPATESLSWFKKKKKPAEKNEEKSKTDYEKLTEGSQTTPGMFAVHKKDNDYYFEVPTSLLGRNLLIVNKLQRVPSELNEAGVNRGVNYENQMISMEWDKASGHLMFRQERPLPLSPAGDAISQSVKDNFISPLIASFKIEAINADSTALVIKVNDIYNGTETSINNVFTNINLGTSAIKNLSRILSIKSFPNNVVATSELTTRVTEGTTTIYVTVEVSSSILLLPEKPMMGRFDNQKVGYFTNPLLTFSDAQQGTTKTHYITRWRMEPKPEDRAAYLRGELVEPAKPIVFYIDQSTPYQWRSYIKKGIEDWQIAFECAGFKNAIQAREITDSMHIDMDDVNYSVLTYAASEKKNAMGPSLLDPRSGEILEADIMWWHNVLTMVREWITVQTGAVCENARKVQLPEALMGDAIRFVACHEVGHSLGLRHNMMGSWAFPTDSLRSEAFTSRMHSTASSIMDYARFNYVAQPGDGVKMLSPHIGPYDLFAIEYGYRWYGKETPEEEKDLLMDFLSRHTDRLYKYSEAQDVRDAVDPRAQNEDLGDDPVRSSLLGIANLKRIVPQILAWTTTGEKGQTYEEASRLYYAVINQWNNYLYHVLANIGGIYIENTTVGDGVKTYTFVEKEKQQAALKFLLDEVLTYPAWLFDTEVGQYTYLLRNTPVGPQENAPTQILKNAQAYILWDLLGNNRLMRMIENESVNGKKAFTVVELMDGLHKSLFGITERGGIPNVLERSLQKNFLDALLTAAAEPEAVKINKKLAEDHFLLNHATPFCSCYAAEQEALHQAAHTKVLHPAANSDALQPADRMGAPRVLNFYGSQLNRISDAISVKRGELLRIKKLLQGRLGTSDIATRYHYEDMILRINTALGIR</sequence>
<evidence type="ECO:0000259" key="4">
    <source>
        <dbReference type="Pfam" id="PF17162"/>
    </source>
</evidence>
<dbReference type="SUPFAM" id="SSF55486">
    <property type="entry name" value="Metalloproteases ('zincins'), catalytic domain"/>
    <property type="match status" value="1"/>
</dbReference>
<feature type="region of interest" description="Disordered" evidence="1">
    <location>
        <begin position="37"/>
        <end position="59"/>
    </location>
</feature>
<dbReference type="InterPro" id="IPR033428">
    <property type="entry name" value="DUF5118"/>
</dbReference>
<evidence type="ECO:0000256" key="1">
    <source>
        <dbReference type="SAM" id="MobiDB-lite"/>
    </source>
</evidence>
<gene>
    <name evidence="5" type="ORF">EVA_01373</name>
</gene>
<dbReference type="Pfam" id="PF16313">
    <property type="entry name" value="DUF4953"/>
    <property type="match status" value="1"/>
</dbReference>
<feature type="domain" description="DUF5118" evidence="4">
    <location>
        <begin position="52"/>
        <end position="98"/>
    </location>
</feature>
<dbReference type="CDD" id="cd04276">
    <property type="entry name" value="ZnMc_MMP_like_2"/>
    <property type="match status" value="1"/>
</dbReference>
<comment type="caution">
    <text evidence="5">The sequence shown here is derived from an EMBL/GenBank/DDBJ whole genome shotgun (WGS) entry which is preliminary data.</text>
</comment>
<dbReference type="Pfam" id="PF17148">
    <property type="entry name" value="DUF5117"/>
    <property type="match status" value="1"/>
</dbReference>
<feature type="domain" description="EcxA zinc-binding" evidence="2">
    <location>
        <begin position="427"/>
        <end position="743"/>
    </location>
</feature>
<dbReference type="AlphaFoldDB" id="J9GQ08"/>
<dbReference type="InterPro" id="IPR024079">
    <property type="entry name" value="MetalloPept_cat_dom_sf"/>
</dbReference>
<dbReference type="Pfam" id="PF17162">
    <property type="entry name" value="DUF5118"/>
    <property type="match status" value="1"/>
</dbReference>
<dbReference type="EMBL" id="AMCI01000196">
    <property type="protein sequence ID" value="EJX10372.1"/>
    <property type="molecule type" value="Genomic_DNA"/>
</dbReference>
<dbReference type="Gene3D" id="3.40.390.10">
    <property type="entry name" value="Collagenase (Catalytic Domain)"/>
    <property type="match status" value="1"/>
</dbReference>